<dbReference type="InterPro" id="IPR007245">
    <property type="entry name" value="PIG-T"/>
</dbReference>
<accession>C1E677</accession>
<feature type="chain" id="PRO_5002909015" description="GPI transamidase component" evidence="1">
    <location>
        <begin position="17"/>
        <end position="599"/>
    </location>
</feature>
<evidence type="ECO:0000256" key="1">
    <source>
        <dbReference type="SAM" id="SignalP"/>
    </source>
</evidence>
<dbReference type="EMBL" id="CP001326">
    <property type="protein sequence ID" value="ACO63763.1"/>
    <property type="molecule type" value="Genomic_DNA"/>
</dbReference>
<dbReference type="PANTHER" id="PTHR12959:SF11">
    <property type="entry name" value="GPI TRANSAMIDASE COMPONENT PIG-T"/>
    <property type="match status" value="1"/>
</dbReference>
<organism evidence="2 3">
    <name type="scientific">Micromonas commoda (strain RCC299 / NOUM17 / CCMP2709)</name>
    <name type="common">Picoplanktonic green alga</name>
    <dbReference type="NCBI Taxonomy" id="296587"/>
    <lineage>
        <taxon>Eukaryota</taxon>
        <taxon>Viridiplantae</taxon>
        <taxon>Chlorophyta</taxon>
        <taxon>Mamiellophyceae</taxon>
        <taxon>Mamiellales</taxon>
        <taxon>Mamiellaceae</taxon>
        <taxon>Micromonas</taxon>
    </lineage>
</organism>
<name>C1E677_MICCC</name>
<dbReference type="Pfam" id="PF04113">
    <property type="entry name" value="Gpi16"/>
    <property type="match status" value="2"/>
</dbReference>
<evidence type="ECO:0000313" key="3">
    <source>
        <dbReference type="Proteomes" id="UP000002009"/>
    </source>
</evidence>
<gene>
    <name evidence="2" type="ORF">MICPUN_58571</name>
</gene>
<dbReference type="PANTHER" id="PTHR12959">
    <property type="entry name" value="GPI TRANSAMIDASE COMPONENT PIG-T-RELATED"/>
    <property type="match status" value="1"/>
</dbReference>
<dbReference type="GO" id="GO:0042765">
    <property type="term" value="C:GPI-anchor transamidase complex"/>
    <property type="evidence" value="ECO:0007669"/>
    <property type="project" value="InterPro"/>
</dbReference>
<evidence type="ECO:0000313" key="2">
    <source>
        <dbReference type="EMBL" id="ACO63763.1"/>
    </source>
</evidence>
<keyword evidence="3" id="KW-1185">Reference proteome</keyword>
<protein>
    <recommendedName>
        <fullName evidence="4">GPI transamidase component</fullName>
    </recommendedName>
</protein>
<dbReference type="FunCoup" id="C1E677">
    <property type="interactions" value="1713"/>
</dbReference>
<dbReference type="InParanoid" id="C1E677"/>
<reference evidence="2 3" key="1">
    <citation type="journal article" date="2009" name="Science">
        <title>Green evolution and dynamic adaptations revealed by genomes of the marine picoeukaryotes Micromonas.</title>
        <authorList>
            <person name="Worden A.Z."/>
            <person name="Lee J.H."/>
            <person name="Mock T."/>
            <person name="Rouze P."/>
            <person name="Simmons M.P."/>
            <person name="Aerts A.L."/>
            <person name="Allen A.E."/>
            <person name="Cuvelier M.L."/>
            <person name="Derelle E."/>
            <person name="Everett M.V."/>
            <person name="Foulon E."/>
            <person name="Grimwood J."/>
            <person name="Gundlach H."/>
            <person name="Henrissat B."/>
            <person name="Napoli C."/>
            <person name="McDonald S.M."/>
            <person name="Parker M.S."/>
            <person name="Rombauts S."/>
            <person name="Salamov A."/>
            <person name="Von Dassow P."/>
            <person name="Badger J.H."/>
            <person name="Coutinho P.M."/>
            <person name="Demir E."/>
            <person name="Dubchak I."/>
            <person name="Gentemann C."/>
            <person name="Eikrem W."/>
            <person name="Gready J.E."/>
            <person name="John U."/>
            <person name="Lanier W."/>
            <person name="Lindquist E.A."/>
            <person name="Lucas S."/>
            <person name="Mayer K.F."/>
            <person name="Moreau H."/>
            <person name="Not F."/>
            <person name="Otillar R."/>
            <person name="Panaud O."/>
            <person name="Pangilinan J."/>
            <person name="Paulsen I."/>
            <person name="Piegu B."/>
            <person name="Poliakov A."/>
            <person name="Robbens S."/>
            <person name="Schmutz J."/>
            <person name="Toulza E."/>
            <person name="Wyss T."/>
            <person name="Zelensky A."/>
            <person name="Zhou K."/>
            <person name="Armbrust E.V."/>
            <person name="Bhattacharya D."/>
            <person name="Goodenough U.W."/>
            <person name="Van de Peer Y."/>
            <person name="Grigoriev I.V."/>
        </authorList>
    </citation>
    <scope>NUCLEOTIDE SEQUENCE [LARGE SCALE GENOMIC DNA]</scope>
    <source>
        <strain evidence="3">RCC299 / NOUM17</strain>
    </source>
</reference>
<dbReference type="OMA" id="NHGHYIG"/>
<dbReference type="KEGG" id="mis:MICPUN_58571"/>
<dbReference type="eggNOG" id="KOG2407">
    <property type="taxonomic scope" value="Eukaryota"/>
</dbReference>
<dbReference type="GeneID" id="8243408"/>
<proteinExistence type="predicted"/>
<sequence length="599" mass="64330">MLIAFLLVVLAASVGAARESRETFQEEALVRPLPDGRIAFVAHFRQETSLVARHHETFPKAIAQIARATGVADAELSFTQGRWMYRRWGRPPVGAKPIGAELWAAFAAESDEVADEGWANLTAMFGGQFCASLSALRDEQVVVEPALVFRPWDGSARVDRDGISSDNRRRHGSLPAEAVCTENLTPWLKLLPCRDRAGIAALLGSRSSVFGAEYVSFTARVRVRGDALELTQSATLVVDANKIAREPEGGHRLTSLLGVDRGGGANGIRACAAATSTAVHVQTKGGTAFAFGGRKVHTAVADEGRRVDTAVAADEASRPAWLSWDVSAAEDFDVAVRPGGGDEGTVAPELYAERVVTGSGYHRGGISIELRRPEGSKSASGTRARLFQTLPWYVRVFIHTLAVEMDGVPVPVPTSGADVGANGGAVEALRWVPGVDRRRPSTMELQVLMPASASVARVSFKFEKAFLRISEFPPDANRGFDLPAALLSLPPVSPRDGHEFGESRLLDLVEGVASEVGDTHSEGVYMQGALLTLPTPDFSMPFNVTTMVCTLMSLLAGALLTTLTRRPGWEGFGKLKAEQRKRLKSLEKEARKARAGKSE</sequence>
<dbReference type="STRING" id="296587.C1E677"/>
<dbReference type="RefSeq" id="XP_002502505.1">
    <property type="nucleotide sequence ID" value="XM_002502459.1"/>
</dbReference>
<dbReference type="GO" id="GO:0016255">
    <property type="term" value="P:attachment of GPI anchor to protein"/>
    <property type="evidence" value="ECO:0007669"/>
    <property type="project" value="InterPro"/>
</dbReference>
<dbReference type="Proteomes" id="UP000002009">
    <property type="component" value="Chromosome 5"/>
</dbReference>
<dbReference type="OrthoDB" id="331263at2759"/>
<evidence type="ECO:0008006" key="4">
    <source>
        <dbReference type="Google" id="ProtNLM"/>
    </source>
</evidence>
<keyword evidence="1" id="KW-0732">Signal</keyword>
<feature type="signal peptide" evidence="1">
    <location>
        <begin position="1"/>
        <end position="16"/>
    </location>
</feature>
<dbReference type="AlphaFoldDB" id="C1E677"/>